<dbReference type="InterPro" id="IPR029479">
    <property type="entry name" value="Nitroreductase"/>
</dbReference>
<evidence type="ECO:0000313" key="5">
    <source>
        <dbReference type="Proteomes" id="UP000003160"/>
    </source>
</evidence>
<comment type="caution">
    <text evidence="4">The sequence shown here is derived from an EMBL/GenBank/DDBJ whole genome shotgun (WGS) entry which is preliminary data.</text>
</comment>
<dbReference type="SUPFAM" id="SSF55469">
    <property type="entry name" value="FMN-dependent nitroreductase-like"/>
    <property type="match status" value="1"/>
</dbReference>
<proteinExistence type="inferred from homology"/>
<organism evidence="4 5">
    <name type="scientific">Hallella bergensis DSM 17361</name>
    <dbReference type="NCBI Taxonomy" id="585502"/>
    <lineage>
        <taxon>Bacteria</taxon>
        <taxon>Pseudomonadati</taxon>
        <taxon>Bacteroidota</taxon>
        <taxon>Bacteroidia</taxon>
        <taxon>Bacteroidales</taxon>
        <taxon>Prevotellaceae</taxon>
        <taxon>Hallella</taxon>
    </lineage>
</organism>
<evidence type="ECO:0000256" key="2">
    <source>
        <dbReference type="ARBA" id="ARBA00023002"/>
    </source>
</evidence>
<feature type="domain" description="Nitroreductase" evidence="3">
    <location>
        <begin position="9"/>
        <end position="219"/>
    </location>
</feature>
<dbReference type="InterPro" id="IPR000415">
    <property type="entry name" value="Nitroreductase-like"/>
</dbReference>
<accession>D1PTE6</accession>
<dbReference type="EC" id="1.6.6.-" evidence="4"/>
<dbReference type="Proteomes" id="UP000003160">
    <property type="component" value="Unassembled WGS sequence"/>
</dbReference>
<dbReference type="EMBL" id="ACKS01000014">
    <property type="protein sequence ID" value="EFA45370.1"/>
    <property type="molecule type" value="Genomic_DNA"/>
</dbReference>
<name>D1PTE6_9BACT</name>
<evidence type="ECO:0000259" key="3">
    <source>
        <dbReference type="Pfam" id="PF00881"/>
    </source>
</evidence>
<dbReference type="HOGENOM" id="CLU_070764_4_3_10"/>
<dbReference type="PANTHER" id="PTHR43673:SF10">
    <property type="entry name" value="NADH DEHYDROGENASE_NAD(P)H NITROREDUCTASE XCC3605-RELATED"/>
    <property type="match status" value="1"/>
</dbReference>
<dbReference type="eggNOG" id="COG0778">
    <property type="taxonomic scope" value="Bacteria"/>
</dbReference>
<comment type="similarity">
    <text evidence="1">Belongs to the nitroreductase family.</text>
</comment>
<reference evidence="4 5" key="1">
    <citation type="submission" date="2009-10" db="EMBL/GenBank/DDBJ databases">
        <authorList>
            <person name="Qin X."/>
            <person name="Bachman B."/>
            <person name="Battles P."/>
            <person name="Bell A."/>
            <person name="Bess C."/>
            <person name="Bickham C."/>
            <person name="Chaboub L."/>
            <person name="Chen D."/>
            <person name="Coyle M."/>
            <person name="Deiros D.R."/>
            <person name="Dinh H."/>
            <person name="Forbes L."/>
            <person name="Fowler G."/>
            <person name="Francisco L."/>
            <person name="Fu Q."/>
            <person name="Gubbala S."/>
            <person name="Hale W."/>
            <person name="Han Y."/>
            <person name="Hemphill L."/>
            <person name="Highlander S.K."/>
            <person name="Hirani K."/>
            <person name="Hogues M."/>
            <person name="Jackson L."/>
            <person name="Jakkamsetti A."/>
            <person name="Javaid M."/>
            <person name="Jiang H."/>
            <person name="Korchina V."/>
            <person name="Kovar C."/>
            <person name="Lara F."/>
            <person name="Lee S."/>
            <person name="Mata R."/>
            <person name="Mathew T."/>
            <person name="Moen C."/>
            <person name="Morales K."/>
            <person name="Munidasa M."/>
            <person name="Nazareth L."/>
            <person name="Ngo R."/>
            <person name="Nguyen L."/>
            <person name="Okwuonu G."/>
            <person name="Ongeri F."/>
            <person name="Patil S."/>
            <person name="Petrosino J."/>
            <person name="Pham C."/>
            <person name="Pham P."/>
            <person name="Pu L.-L."/>
            <person name="Puazo M."/>
            <person name="Raj R."/>
            <person name="Reid J."/>
            <person name="Rouhana J."/>
            <person name="Saada N."/>
            <person name="Shang Y."/>
            <person name="Simmons D."/>
            <person name="Thornton R."/>
            <person name="Warren J."/>
            <person name="Weissenberger G."/>
            <person name="Zhang J."/>
            <person name="Zhang L."/>
            <person name="Zhou C."/>
            <person name="Zhu D."/>
            <person name="Muzny D."/>
            <person name="Worley K."/>
            <person name="Gibbs R."/>
        </authorList>
    </citation>
    <scope>NUCLEOTIDE SEQUENCE [LARGE SCALE GENOMIC DNA]</scope>
    <source>
        <strain evidence="4 5">DSM 17361</strain>
    </source>
</reference>
<keyword evidence="5" id="KW-1185">Reference proteome</keyword>
<evidence type="ECO:0000313" key="4">
    <source>
        <dbReference type="EMBL" id="EFA45370.1"/>
    </source>
</evidence>
<dbReference type="Pfam" id="PF00881">
    <property type="entry name" value="Nitroreductase"/>
    <property type="match status" value="1"/>
</dbReference>
<dbReference type="PANTHER" id="PTHR43673">
    <property type="entry name" value="NAD(P)H NITROREDUCTASE YDGI-RELATED"/>
    <property type="match status" value="1"/>
</dbReference>
<dbReference type="AlphaFoldDB" id="D1PTE6"/>
<dbReference type="Gene3D" id="3.40.109.10">
    <property type="entry name" value="NADH Oxidase"/>
    <property type="match status" value="1"/>
</dbReference>
<dbReference type="GO" id="GO:0016491">
    <property type="term" value="F:oxidoreductase activity"/>
    <property type="evidence" value="ECO:0007669"/>
    <property type="project" value="UniProtKB-KW"/>
</dbReference>
<sequence>MMTLEEILQHRRAIRIYDSSKPLDDEKVKNCIRLSTLAPTSSNMQLWECYHVTDPETLKKLAHACLDQSTARTAQQMVVFVTRQSRHRAHAAQVLKAGINDVLRNSPKDRQEHRIRLQKMYYNYLMPMQYSRFLGIKGLLNKLLVQCIGLFRPIVRQVSEAEVSTVVHKSCALAVQTFMLAMSEQGYDTCPLEGYDSRLVKKALHLPYNCGINMLITCGIRVPEGVRGDRFRIPFEEQYHKID</sequence>
<evidence type="ECO:0000256" key="1">
    <source>
        <dbReference type="ARBA" id="ARBA00007118"/>
    </source>
</evidence>
<gene>
    <name evidence="4" type="primary">yfkO</name>
    <name evidence="4" type="ORF">HMPREF0645_0231</name>
</gene>
<protein>
    <submittedName>
        <fullName evidence="4">Nitroreductase family protein</fullName>
        <ecNumber evidence="4">1.6.6.-</ecNumber>
    </submittedName>
</protein>
<keyword evidence="2 4" id="KW-0560">Oxidoreductase</keyword>